<gene>
    <name evidence="12" type="ORF">C0Q70_17395</name>
</gene>
<feature type="region of interest" description="Disordered" evidence="9">
    <location>
        <begin position="410"/>
        <end position="438"/>
    </location>
</feature>
<evidence type="ECO:0000256" key="4">
    <source>
        <dbReference type="ARBA" id="ARBA00022729"/>
    </source>
</evidence>
<dbReference type="OrthoDB" id="6420824at2759"/>
<proteinExistence type="predicted"/>
<keyword evidence="13" id="KW-1185">Reference proteome</keyword>
<feature type="region of interest" description="Disordered" evidence="9">
    <location>
        <begin position="849"/>
        <end position="872"/>
    </location>
</feature>
<evidence type="ECO:0000256" key="5">
    <source>
        <dbReference type="ARBA" id="ARBA00022989"/>
    </source>
</evidence>
<keyword evidence="5 10" id="KW-1133">Transmembrane helix</keyword>
<dbReference type="SMART" id="SM00241">
    <property type="entry name" value="ZP"/>
    <property type="match status" value="1"/>
</dbReference>
<evidence type="ECO:0000259" key="11">
    <source>
        <dbReference type="PROSITE" id="PS51034"/>
    </source>
</evidence>
<dbReference type="PROSITE" id="PS51034">
    <property type="entry name" value="ZP_2"/>
    <property type="match status" value="1"/>
</dbReference>
<dbReference type="AlphaFoldDB" id="A0A2T7NKA1"/>
<feature type="compositionally biased region" description="Polar residues" evidence="9">
    <location>
        <begin position="410"/>
        <end position="420"/>
    </location>
</feature>
<evidence type="ECO:0000256" key="2">
    <source>
        <dbReference type="ARBA" id="ARBA00022475"/>
    </source>
</evidence>
<keyword evidence="8" id="KW-0325">Glycoprotein</keyword>
<evidence type="ECO:0000256" key="1">
    <source>
        <dbReference type="ARBA" id="ARBA00004251"/>
    </source>
</evidence>
<evidence type="ECO:0000256" key="7">
    <source>
        <dbReference type="ARBA" id="ARBA00023157"/>
    </source>
</evidence>
<dbReference type="PANTHER" id="PTHR14002:SF45">
    <property type="entry name" value="ZP DOMAIN-CONTAINING PROTEIN"/>
    <property type="match status" value="1"/>
</dbReference>
<organism evidence="12 13">
    <name type="scientific">Pomacea canaliculata</name>
    <name type="common">Golden apple snail</name>
    <dbReference type="NCBI Taxonomy" id="400727"/>
    <lineage>
        <taxon>Eukaryota</taxon>
        <taxon>Metazoa</taxon>
        <taxon>Spiralia</taxon>
        <taxon>Lophotrochozoa</taxon>
        <taxon>Mollusca</taxon>
        <taxon>Gastropoda</taxon>
        <taxon>Caenogastropoda</taxon>
        <taxon>Architaenioglossa</taxon>
        <taxon>Ampullarioidea</taxon>
        <taxon>Ampullariidae</taxon>
        <taxon>Pomacea</taxon>
    </lineage>
</organism>
<dbReference type="Pfam" id="PF26060">
    <property type="entry name" value="TGFBR3_N"/>
    <property type="match status" value="1"/>
</dbReference>
<comment type="caution">
    <text evidence="12">The sequence shown here is derived from an EMBL/GenBank/DDBJ whole genome shotgun (WGS) entry which is preliminary data.</text>
</comment>
<dbReference type="InterPro" id="IPR058899">
    <property type="entry name" value="TGFBR3/Endoglin-like_N"/>
</dbReference>
<dbReference type="PANTHER" id="PTHR14002">
    <property type="entry name" value="ENDOGLIN/TGF-BETA RECEPTOR TYPE III"/>
    <property type="match status" value="1"/>
</dbReference>
<keyword evidence="3 10" id="KW-0812">Transmembrane</keyword>
<keyword evidence="7" id="KW-1015">Disulfide bond</keyword>
<dbReference type="Gene3D" id="2.60.40.3210">
    <property type="entry name" value="Zona pellucida, ZP-N domain"/>
    <property type="match status" value="1"/>
</dbReference>
<dbReference type="InterPro" id="IPR001507">
    <property type="entry name" value="ZP_dom"/>
</dbReference>
<name>A0A2T7NKA1_POMCA</name>
<keyword evidence="6 10" id="KW-0472">Membrane</keyword>
<sequence>MSWKQQSRDYMSVQYKSEADGSIVAKRLGLCASQVCLKARAPLVGARKHTGEKFAKTAQRTCEISQSNNPHYVVAYIRDYRPGRGCYSNSSSRSHQHVHVISLKLRDHGSGKSRRNVVLKIEPKNFQDLQDSISSTKDIKDLQLHERQVAFILNSQHPVNWQIETSMKFQPHTRQHFFIPRHSTVRFKKRRTRVLMRKRHKAMPSPSDEHNFLKWVRTHFGAVTSYSEVDGDRLLFFVGQAEGTSSECLLNAMMPSPFAFIADMERQKNVKGCVPSGMHSVLERPVYIIELEDIPQNVVMSPDRQVELDIMPADGKKVEHDFYLVLRSPHNVKWILRSHRVQGWIDVVTDADVDLRGIRMHTVALRREEMVASGVDLIRWVDYYIAYVQAYTLVSSANVVHLLLPSDSSKTNTNHLQSGQNHGGLPTKEGNSPNRHSTDMREELKNIIKTRCDNNVMEVTLPTLLTQARELDLSVEQLSLLDGSCRATKNRTDVILRTDLDKCRTSKITVDDIDVYSNAIVIHASGVVGALLEEELGSGYFDLQATSGSGWSDANGEGSVTTYIDDEDFTAHKVEIDVQCRVPRASVTAGAEEQSTRSSGQTSGCGISVYTDPFLVQKVSSFPLTVSSFKGVYIISSAPADWQLHVLLDSCWVSRWSNPFRSDPDQIDLVHNGCLRSPNLDWFKPDKYFKQVQYSPSGLVINRILSHGSYLHCQLSTCHEETGSAEQKCPPEPADRCNSGVLPNVFPRLDTKTCGVYTVGPLEITASDIQLMPDSDQTSKPFSITSSRSSTAGRGPEGQGQSSHQSQQSVVIEGLDSGTVVGIAFAAFAIGILLTGALWFIHTHTSPTKRGMSSMGAVSGDVTPNSSSPISA</sequence>
<dbReference type="EMBL" id="PZQS01000011">
    <property type="protein sequence ID" value="PVD21597.1"/>
    <property type="molecule type" value="Genomic_DNA"/>
</dbReference>
<evidence type="ECO:0000256" key="9">
    <source>
        <dbReference type="SAM" id="MobiDB-lite"/>
    </source>
</evidence>
<dbReference type="InterPro" id="IPR042235">
    <property type="entry name" value="ZP-C_dom"/>
</dbReference>
<feature type="compositionally biased region" description="Polar residues" evidence="9">
    <location>
        <begin position="862"/>
        <end position="872"/>
    </location>
</feature>
<accession>A0A2T7NKA1</accession>
<feature type="compositionally biased region" description="Polar residues" evidence="9">
    <location>
        <begin position="775"/>
        <end position="792"/>
    </location>
</feature>
<feature type="compositionally biased region" description="Low complexity" evidence="9">
    <location>
        <begin position="799"/>
        <end position="808"/>
    </location>
</feature>
<dbReference type="Pfam" id="PF00100">
    <property type="entry name" value="Zona_pellucida"/>
    <property type="match status" value="1"/>
</dbReference>
<evidence type="ECO:0000313" key="13">
    <source>
        <dbReference type="Proteomes" id="UP000245119"/>
    </source>
</evidence>
<evidence type="ECO:0000256" key="10">
    <source>
        <dbReference type="SAM" id="Phobius"/>
    </source>
</evidence>
<feature type="region of interest" description="Disordered" evidence="9">
    <location>
        <begin position="770"/>
        <end position="808"/>
    </location>
</feature>
<comment type="subcellular location">
    <subcellularLocation>
        <location evidence="1">Cell membrane</location>
        <topology evidence="1">Single-pass type I membrane protein</topology>
    </subcellularLocation>
</comment>
<keyword evidence="2" id="KW-1003">Cell membrane</keyword>
<feature type="transmembrane region" description="Helical" evidence="10">
    <location>
        <begin position="820"/>
        <end position="841"/>
    </location>
</feature>
<evidence type="ECO:0000256" key="8">
    <source>
        <dbReference type="ARBA" id="ARBA00023180"/>
    </source>
</evidence>
<reference evidence="12 13" key="1">
    <citation type="submission" date="2018-04" db="EMBL/GenBank/DDBJ databases">
        <title>The genome of golden apple snail Pomacea canaliculata provides insight into stress tolerance and invasive adaptation.</title>
        <authorList>
            <person name="Liu C."/>
            <person name="Liu B."/>
            <person name="Ren Y."/>
            <person name="Zhang Y."/>
            <person name="Wang H."/>
            <person name="Li S."/>
            <person name="Jiang F."/>
            <person name="Yin L."/>
            <person name="Zhang G."/>
            <person name="Qian W."/>
            <person name="Fan W."/>
        </authorList>
    </citation>
    <scope>NUCLEOTIDE SEQUENCE [LARGE SCALE GENOMIC DNA]</scope>
    <source>
        <strain evidence="12">SZHN2017</strain>
        <tissue evidence="12">Muscle</tissue>
    </source>
</reference>
<dbReference type="Proteomes" id="UP000245119">
    <property type="component" value="Linkage Group LG11"/>
</dbReference>
<protein>
    <recommendedName>
        <fullName evidence="11">ZP domain-containing protein</fullName>
    </recommendedName>
</protein>
<evidence type="ECO:0000256" key="3">
    <source>
        <dbReference type="ARBA" id="ARBA00022692"/>
    </source>
</evidence>
<keyword evidence="4" id="KW-0732">Signal</keyword>
<evidence type="ECO:0000256" key="6">
    <source>
        <dbReference type="ARBA" id="ARBA00023136"/>
    </source>
</evidence>
<dbReference type="STRING" id="400727.A0A2T7NKA1"/>
<evidence type="ECO:0000313" key="12">
    <source>
        <dbReference type="EMBL" id="PVD21597.1"/>
    </source>
</evidence>
<dbReference type="InterPro" id="IPR055355">
    <property type="entry name" value="ZP-C"/>
</dbReference>
<feature type="domain" description="ZP" evidence="11">
    <location>
        <begin position="451"/>
        <end position="736"/>
    </location>
</feature>
<dbReference type="Gene3D" id="2.60.40.4100">
    <property type="entry name" value="Zona pellucida, ZP-C domain"/>
    <property type="match status" value="1"/>
</dbReference>